<name>W1YA50_9ZZZZ</name>
<organism evidence="4">
    <name type="scientific">human gut metagenome</name>
    <dbReference type="NCBI Taxonomy" id="408170"/>
    <lineage>
        <taxon>unclassified sequences</taxon>
        <taxon>metagenomes</taxon>
        <taxon>organismal metagenomes</taxon>
    </lineage>
</organism>
<protein>
    <submittedName>
        <fullName evidence="4">Phage tail tape measure protein, family, core region protein</fullName>
    </submittedName>
</protein>
<feature type="domain" description="Phage tail tape measure protein" evidence="3">
    <location>
        <begin position="2"/>
        <end position="176"/>
    </location>
</feature>
<dbReference type="Pfam" id="PF10145">
    <property type="entry name" value="PhageMin_Tail"/>
    <property type="match status" value="1"/>
</dbReference>
<dbReference type="PANTHER" id="PTHR37813">
    <property type="entry name" value="FELS-2 PROPHAGE PROTEIN"/>
    <property type="match status" value="1"/>
</dbReference>
<dbReference type="InterPro" id="IPR010090">
    <property type="entry name" value="Phage_tape_meas"/>
</dbReference>
<keyword evidence="1" id="KW-1188">Viral release from host cell</keyword>
<feature type="compositionally biased region" description="Basic and acidic residues" evidence="2">
    <location>
        <begin position="650"/>
        <end position="664"/>
    </location>
</feature>
<gene>
    <name evidence="4" type="ORF">Q604_UNBC07345G0003</name>
</gene>
<evidence type="ECO:0000259" key="3">
    <source>
        <dbReference type="Pfam" id="PF10145"/>
    </source>
</evidence>
<dbReference type="PANTHER" id="PTHR37813:SF1">
    <property type="entry name" value="FELS-2 PROPHAGE PROTEIN"/>
    <property type="match status" value="1"/>
</dbReference>
<dbReference type="AlphaFoldDB" id="W1YA50"/>
<comment type="caution">
    <text evidence="4">The sequence shown here is derived from an EMBL/GenBank/DDBJ whole genome shotgun (WGS) entry which is preliminary data.</text>
</comment>
<sequence length="1012" mass="109562">MSMAGWSAKESIAGLPSVLRLAQIGCTDLGTASDIVTDVITAMGMQATDCGDMADMFTAAITSSNTNVEMLGNTMSYVAPIAGSLGVEFEDLALAAGLLADSGIKASKSGTSLRTLLSNLAAPTDAATKTMEKYGISMVETEAGTVDLDKTMQSLRKSLKDLPLKEQTAAAKDLFGKTGMAGGLTIINASEEHYNSLKQAIEGSTESMTYWREELEKAGASDKKIDKKLEHLHSVFQKTKDMADGLNISSSDLTFTISLFNENDKVSTKNVEDLFQMMSKLSNASKDQQKILQENGIQISKNDDDTLNYNESLRNIVDTLRGKTKQERENILSSLGLADAINEVNELCAISPSRFDEVAKGIERTQSAAEKAQDIIDNSLVGAAKSMGSAISGLGLILMGQASPALSEFCRWIANMSNELANNNIGKAFDTMKQGFSNALSFIKGLNISEAIQTAFNGINTFITTKGAFSGLLDIGKEAIHQVCQGIINSKDSIRESISSAIKQIAGFVKDVSPQIGQAGKVILDALRDGIKNNSDEIYDALDAVASAMNSWVQGGEQIKSLTGSFADIFIDSLIENFQSRTVGRATELWNAATSWLTNSKPDFSKGITNLINGFFNSTPDMKKTLSLTGLISKIANWFTGESYAAEKTGNEKELKTNSKDSKNSNKINSKLSSMDANEIKALQTQLTALQTTAQSVSSSISQAFTSLQNNLRTSLVGCANITRNQFVNIANITRNQFLSVSNVIRNQITNSRNVVTSQMISMKNVISTQISEARNKLTSQMISIRNVSRTQITQARNTVTSQMISMKNVISTQSREARNNFTRQMISMKNVARTQSTQIGQQMANGVTKGLQSGTGRAVSAARNLVNQVNAEMRKTAKINSPSKVTTQYGEYMDEGLINGLKNKSKDIVEVAKGITTEMQNAMKAAVQLETSKFALEAKANSSINIIGQVKDTTSKKINDLIDTLQDTKDRPIHVEANMDKTKVVNIIAKPVDEKNKRDKKRLNRLEGITT</sequence>
<feature type="region of interest" description="Disordered" evidence="2">
    <location>
        <begin position="650"/>
        <end position="671"/>
    </location>
</feature>
<reference evidence="4" key="1">
    <citation type="submission" date="2013-12" db="EMBL/GenBank/DDBJ databases">
        <title>A Varibaculum cambriense genome reconstructed from a premature infant gut community with otherwise low bacterial novelty that shifts toward anaerobic metabolism during the third week of life.</title>
        <authorList>
            <person name="Brown C.T."/>
            <person name="Sharon I."/>
            <person name="Thomas B.C."/>
            <person name="Castelle C.J."/>
            <person name="Morowitz M.J."/>
            <person name="Banfield J.F."/>
        </authorList>
    </citation>
    <scope>NUCLEOTIDE SEQUENCE</scope>
</reference>
<dbReference type="NCBIfam" id="TIGR01760">
    <property type="entry name" value="tape_meas_TP901"/>
    <property type="match status" value="2"/>
</dbReference>
<evidence type="ECO:0000256" key="2">
    <source>
        <dbReference type="SAM" id="MobiDB-lite"/>
    </source>
</evidence>
<accession>W1YA50</accession>
<dbReference type="EMBL" id="AZMM01007345">
    <property type="protein sequence ID" value="ETJ38570.1"/>
    <property type="molecule type" value="Genomic_DNA"/>
</dbReference>
<proteinExistence type="predicted"/>
<evidence type="ECO:0000313" key="4">
    <source>
        <dbReference type="EMBL" id="ETJ38570.1"/>
    </source>
</evidence>
<evidence type="ECO:0000256" key="1">
    <source>
        <dbReference type="ARBA" id="ARBA00022612"/>
    </source>
</evidence>